<dbReference type="Pfam" id="PF02301">
    <property type="entry name" value="HORMA"/>
    <property type="match status" value="1"/>
</dbReference>
<dbReference type="InterPro" id="IPR051294">
    <property type="entry name" value="HORMA_MeioticProgression"/>
</dbReference>
<feature type="non-terminal residue" evidence="7">
    <location>
        <position position="48"/>
    </location>
</feature>
<dbReference type="Gene3D" id="3.30.900.10">
    <property type="entry name" value="HORMA domain"/>
    <property type="match status" value="1"/>
</dbReference>
<reference evidence="7" key="1">
    <citation type="submission" date="2014-12" db="EMBL/GenBank/DDBJ databases">
        <title>Meiotic genes and sexual reproduction in the green algal class Trebouxiophyceae (Chlorophyta).</title>
        <authorList>
            <person name="Fucikova K."/>
            <person name="Pazoutova M."/>
            <person name="Rindi F."/>
        </authorList>
    </citation>
    <scope>NUCLEOTIDE SEQUENCE</scope>
    <source>
        <strain evidence="7">SAG 2007</strain>
    </source>
</reference>
<dbReference type="AlphaFoldDB" id="A0A0G2UMJ5"/>
<evidence type="ECO:0000256" key="5">
    <source>
        <dbReference type="ARBA" id="ARBA00023254"/>
    </source>
</evidence>
<dbReference type="EMBL" id="KP259579">
    <property type="protein sequence ID" value="AKI32533.1"/>
    <property type="molecule type" value="Genomic_DNA"/>
</dbReference>
<comment type="subcellular location">
    <subcellularLocation>
        <location evidence="2">Chromosome</location>
    </subcellularLocation>
    <subcellularLocation>
        <location evidence="1">Nucleus</location>
    </subcellularLocation>
</comment>
<dbReference type="GO" id="GO:0005694">
    <property type="term" value="C:chromosome"/>
    <property type="evidence" value="ECO:0007669"/>
    <property type="project" value="UniProtKB-SubCell"/>
</dbReference>
<keyword evidence="3" id="KW-0158">Chromosome</keyword>
<feature type="non-terminal residue" evidence="7">
    <location>
        <position position="1"/>
    </location>
</feature>
<dbReference type="InterPro" id="IPR036570">
    <property type="entry name" value="HORMA_dom_sf"/>
</dbReference>
<evidence type="ECO:0000256" key="2">
    <source>
        <dbReference type="ARBA" id="ARBA00004286"/>
    </source>
</evidence>
<accession>A0A0G2UMJ5</accession>
<feature type="domain" description="HORMA" evidence="6">
    <location>
        <begin position="2"/>
        <end position="48"/>
    </location>
</feature>
<sequence>QKVNLSSVKYQVCRLMRMLVQICQTLDVIPEERYVFMKLLYNESTPDE</sequence>
<evidence type="ECO:0000256" key="1">
    <source>
        <dbReference type="ARBA" id="ARBA00004123"/>
    </source>
</evidence>
<dbReference type="PANTHER" id="PTHR48225">
    <property type="entry name" value="HORMA DOMAIN-CONTAINING PROTEIN 1"/>
    <property type="match status" value="1"/>
</dbReference>
<proteinExistence type="predicted"/>
<keyword evidence="4" id="KW-0539">Nucleus</keyword>
<protein>
    <submittedName>
        <fullName evidence="7">Meiosis-specific protein hop1</fullName>
    </submittedName>
</protein>
<evidence type="ECO:0000256" key="4">
    <source>
        <dbReference type="ARBA" id="ARBA00023242"/>
    </source>
</evidence>
<name>A0A0G2UMJ5_9CHLO</name>
<organism evidence="7">
    <name type="scientific">Lobosphaera incisa</name>
    <dbReference type="NCBI Taxonomy" id="312850"/>
    <lineage>
        <taxon>Eukaryota</taxon>
        <taxon>Viridiplantae</taxon>
        <taxon>Chlorophyta</taxon>
        <taxon>core chlorophytes</taxon>
        <taxon>Trebouxiophyceae</taxon>
        <taxon>Trebouxiales</taxon>
        <taxon>Trebouxiaceae</taxon>
        <taxon>Lobosphaera</taxon>
    </lineage>
</organism>
<dbReference type="GO" id="GO:0005634">
    <property type="term" value="C:nucleus"/>
    <property type="evidence" value="ECO:0007669"/>
    <property type="project" value="UniProtKB-SubCell"/>
</dbReference>
<evidence type="ECO:0000259" key="6">
    <source>
        <dbReference type="Pfam" id="PF02301"/>
    </source>
</evidence>
<keyword evidence="5" id="KW-0469">Meiosis</keyword>
<gene>
    <name evidence="7" type="primary">hop1</name>
</gene>
<evidence type="ECO:0000313" key="7">
    <source>
        <dbReference type="EMBL" id="AKI32533.1"/>
    </source>
</evidence>
<dbReference type="InterPro" id="IPR003511">
    <property type="entry name" value="HORMA_dom"/>
</dbReference>
<evidence type="ECO:0000256" key="3">
    <source>
        <dbReference type="ARBA" id="ARBA00022454"/>
    </source>
</evidence>
<dbReference type="GO" id="GO:0051321">
    <property type="term" value="P:meiotic cell cycle"/>
    <property type="evidence" value="ECO:0007669"/>
    <property type="project" value="UniProtKB-KW"/>
</dbReference>
<dbReference type="PANTHER" id="PTHR48225:SF7">
    <property type="entry name" value="MEIOSIS-SPECIFIC PROTEIN HOP1"/>
    <property type="match status" value="1"/>
</dbReference>